<protein>
    <recommendedName>
        <fullName evidence="2">Ice-binding protein C-terminal domain-containing protein</fullName>
    </recommendedName>
</protein>
<dbReference type="Pfam" id="PF07589">
    <property type="entry name" value="PEP-CTERM"/>
    <property type="match status" value="1"/>
</dbReference>
<evidence type="ECO:0000256" key="1">
    <source>
        <dbReference type="SAM" id="SignalP"/>
    </source>
</evidence>
<dbReference type="InterPro" id="IPR013424">
    <property type="entry name" value="Ice-binding_C"/>
</dbReference>
<evidence type="ECO:0000313" key="3">
    <source>
        <dbReference type="EMBL" id="OGL43446.1"/>
    </source>
</evidence>
<evidence type="ECO:0000313" key="4">
    <source>
        <dbReference type="Proteomes" id="UP000178797"/>
    </source>
</evidence>
<evidence type="ECO:0000259" key="2">
    <source>
        <dbReference type="Pfam" id="PF07589"/>
    </source>
</evidence>
<keyword evidence="1" id="KW-0732">Signal</keyword>
<accession>A0A1F7RPF5</accession>
<name>A0A1F7RPF5_9BACT</name>
<dbReference type="AlphaFoldDB" id="A0A1F7RPF5"/>
<feature type="chain" id="PRO_5009532228" description="Ice-binding protein C-terminal domain-containing protein" evidence="1">
    <location>
        <begin position="28"/>
        <end position="217"/>
    </location>
</feature>
<sequence>MKGIKGIIGLLVILCCVVLLQVNVASATTFTFQPTDTSGNPADMMDLDHNYVYSWLINWNTPSGEEIVSAELKFKKIYDWKYGEYDILSIHLLDDPPALDLISSNADGGLWSKKDSESGGDNWAGQGPLVGTWTDPIGGSSTHAIDLVFTFDAVLLASLNTFVSNDGKFGFGLDPDCHYYNDGITFTVNTAPVPEPATLLLLGLGLVGVRLYGKRKA</sequence>
<feature type="domain" description="Ice-binding protein C-terminal" evidence="2">
    <location>
        <begin position="192"/>
        <end position="216"/>
    </location>
</feature>
<comment type="caution">
    <text evidence="3">The sequence shown here is derived from an EMBL/GenBank/DDBJ whole genome shotgun (WGS) entry which is preliminary data.</text>
</comment>
<dbReference type="Proteomes" id="UP000178797">
    <property type="component" value="Unassembled WGS sequence"/>
</dbReference>
<dbReference type="EMBL" id="MGDE01000230">
    <property type="protein sequence ID" value="OGL43446.1"/>
    <property type="molecule type" value="Genomic_DNA"/>
</dbReference>
<dbReference type="NCBIfam" id="TIGR02595">
    <property type="entry name" value="PEP_CTERM"/>
    <property type="match status" value="1"/>
</dbReference>
<proteinExistence type="predicted"/>
<reference evidence="3 4" key="1">
    <citation type="journal article" date="2016" name="Nat. Commun.">
        <title>Thousands of microbial genomes shed light on interconnected biogeochemical processes in an aquifer system.</title>
        <authorList>
            <person name="Anantharaman K."/>
            <person name="Brown C.T."/>
            <person name="Hug L.A."/>
            <person name="Sharon I."/>
            <person name="Castelle C.J."/>
            <person name="Probst A.J."/>
            <person name="Thomas B.C."/>
            <person name="Singh A."/>
            <person name="Wilkins M.J."/>
            <person name="Karaoz U."/>
            <person name="Brodie E.L."/>
            <person name="Williams K.H."/>
            <person name="Hubbard S.S."/>
            <person name="Banfield J.F."/>
        </authorList>
    </citation>
    <scope>NUCLEOTIDE SEQUENCE [LARGE SCALE GENOMIC DNA]</scope>
</reference>
<feature type="signal peptide" evidence="1">
    <location>
        <begin position="1"/>
        <end position="27"/>
    </location>
</feature>
<organism evidence="3 4">
    <name type="scientific">Candidatus Schekmanbacteria bacterium RBG_16_38_10</name>
    <dbReference type="NCBI Taxonomy" id="1817879"/>
    <lineage>
        <taxon>Bacteria</taxon>
        <taxon>Candidatus Schekmaniibacteriota</taxon>
    </lineage>
</organism>
<gene>
    <name evidence="3" type="ORF">A2W05_00440</name>
</gene>